<dbReference type="SUPFAM" id="SSF56042">
    <property type="entry name" value="PurM C-terminal domain-like"/>
    <property type="match status" value="2"/>
</dbReference>
<dbReference type="GO" id="GO:0005737">
    <property type="term" value="C:cytoplasm"/>
    <property type="evidence" value="ECO:0007669"/>
    <property type="project" value="UniProtKB-SubCell"/>
</dbReference>
<feature type="binding site" evidence="8">
    <location>
        <position position="254"/>
    </location>
    <ligand>
        <name>Mg(2+)</name>
        <dbReference type="ChEBI" id="CHEBI:18420"/>
        <label>2</label>
    </ligand>
</feature>
<feature type="binding site" evidence="8">
    <location>
        <position position="226"/>
    </location>
    <ligand>
        <name>substrate</name>
    </ligand>
</feature>
<evidence type="ECO:0000256" key="6">
    <source>
        <dbReference type="ARBA" id="ARBA00022840"/>
    </source>
</evidence>
<keyword evidence="5 8" id="KW-0658">Purine biosynthesis</keyword>
<dbReference type="HAMAP" id="MF_00420">
    <property type="entry name" value="PurL_2"/>
    <property type="match status" value="1"/>
</dbReference>
<keyword evidence="6 8" id="KW-0067">ATP-binding</keyword>
<evidence type="ECO:0000256" key="8">
    <source>
        <dbReference type="HAMAP-Rule" id="MF_00420"/>
    </source>
</evidence>
<dbReference type="NCBIfam" id="TIGR01736">
    <property type="entry name" value="FGAM_synth_II"/>
    <property type="match status" value="1"/>
</dbReference>
<dbReference type="CDD" id="cd02203">
    <property type="entry name" value="PurL_repeat1"/>
    <property type="match status" value="1"/>
</dbReference>
<keyword evidence="2 8" id="KW-0436">Ligase</keyword>
<feature type="domain" description="PurM-like N-terminal" evidence="9">
    <location>
        <begin position="64"/>
        <end position="175"/>
    </location>
</feature>
<dbReference type="GO" id="GO:0005524">
    <property type="term" value="F:ATP binding"/>
    <property type="evidence" value="ECO:0007669"/>
    <property type="project" value="UniProtKB-UniRule"/>
</dbReference>
<dbReference type="Gene3D" id="3.30.1330.10">
    <property type="entry name" value="PurM-like, N-terminal domain"/>
    <property type="match status" value="2"/>
</dbReference>
<evidence type="ECO:0000259" key="9">
    <source>
        <dbReference type="Pfam" id="PF00586"/>
    </source>
</evidence>
<dbReference type="GO" id="GO:0004642">
    <property type="term" value="F:phosphoribosylformylglycinamidine synthase activity"/>
    <property type="evidence" value="ECO:0007669"/>
    <property type="project" value="UniProtKB-UniRule"/>
</dbReference>
<dbReference type="InterPro" id="IPR041609">
    <property type="entry name" value="PurL_linker"/>
</dbReference>
<dbReference type="PANTHER" id="PTHR43555">
    <property type="entry name" value="PHOSPHORIBOSYLFORMYLGLYCINAMIDINE SYNTHASE SUBUNIT PURL"/>
    <property type="match status" value="1"/>
</dbReference>
<keyword evidence="1 8" id="KW-0963">Cytoplasm</keyword>
<keyword evidence="7 8" id="KW-0460">Magnesium</keyword>
<reference evidence="12 13" key="1">
    <citation type="submission" date="2019-08" db="EMBL/GenBank/DDBJ databases">
        <title>In-depth cultivation of the pig gut microbiome towards novel bacterial diversity and tailored functional studies.</title>
        <authorList>
            <person name="Wylensek D."/>
            <person name="Hitch T.C.A."/>
            <person name="Clavel T."/>
        </authorList>
    </citation>
    <scope>NUCLEOTIDE SEQUENCE [LARGE SCALE GENOMIC DNA]</scope>
    <source>
        <strain evidence="12 13">SM-530-WT-4B</strain>
    </source>
</reference>
<comment type="caution">
    <text evidence="8">Lacks conserved residue(s) required for the propagation of feature annotation.</text>
</comment>
<keyword evidence="13" id="KW-1185">Reference proteome</keyword>
<sequence>MNYKEAGLRESEYLSLKKTLGREPNELELRIMGVMWSEHCSYKSTRPLLKKLPKEGRYVVLGPGENAGVIDGGAGVGIAFKVESHNHPSAVAPYQGAATGVGGIIRDIIALGARPVASLDGLFFGSEQSPVHDGVVKGVGGYGNCIGVPTIGGKTCYDPTYEGNPLVNAMNIGTVRLDKIVSSQTAKPGQAVVILGSKTGRDGIAGAAFASAELKDNAKESRPSIQIGDPFVEKLLTEACLEMRDAGLFVSMQDMGAAGILSSSSEVAAKSGVGMTIDFDKVPLRAEGMEPWEIALSESQERMLLIVEDAKMPEIYAIAEKWGLDATEIGRTEEGDHYRIYWKGGIVADIPATTIGSDCPTIDWPQQRPDLEARWNKELKFDAPGPGQALLDLLSDSNLHCKEDIYVQYDSMVQTNTVVGPGSPVSVFRIADSGRLCAVSMEADPWGCELDPERATANLVARSCRALAVAGAVPGGLTNCLNFPSPENPQHFWVLSRSVEGMASACRELDCPVVSGNVSLYNETSATAILPTPLLGVVGIVEAPAVMKCGRWKEGDILFLAGWNEGTLAASVYQRRYARDFAGRPVPFVPERERAFAAAALATAKAQAADSARPIAGGGLLIALAKEAIESGVGVDLKDKDYSAADLFGEGATAAVYAVPAVKVEKFRRCWKDVPLEEIGVVGGPCLAVGGKCLRSVEALNKAFRNL</sequence>
<evidence type="ECO:0000256" key="7">
    <source>
        <dbReference type="ARBA" id="ARBA00022842"/>
    </source>
</evidence>
<dbReference type="Pfam" id="PF02769">
    <property type="entry name" value="AIRS_C"/>
    <property type="match status" value="1"/>
</dbReference>
<dbReference type="InterPro" id="IPR010918">
    <property type="entry name" value="PurM-like_C_dom"/>
</dbReference>
<dbReference type="PANTHER" id="PTHR43555:SF1">
    <property type="entry name" value="PHOSPHORIBOSYLFORMYLGLYCINAMIDINE SYNTHASE SUBUNIT PURL"/>
    <property type="match status" value="1"/>
</dbReference>
<evidence type="ECO:0000256" key="1">
    <source>
        <dbReference type="ARBA" id="ARBA00022490"/>
    </source>
</evidence>
<gene>
    <name evidence="8 12" type="primary">purL</name>
    <name evidence="12" type="ORF">FYJ74_08615</name>
</gene>
<protein>
    <recommendedName>
        <fullName evidence="8">Phosphoribosylformylglycinamidine synthase subunit PurL</fullName>
        <shortName evidence="8">FGAM synthase</shortName>
        <ecNumber evidence="8">6.3.5.3</ecNumber>
    </recommendedName>
    <alternativeName>
        <fullName evidence="8">Formylglycinamide ribonucleotide amidotransferase subunit II</fullName>
        <shortName evidence="8">FGAR amidotransferase II</shortName>
        <shortName evidence="8">FGAR-AT II</shortName>
    </alternativeName>
    <alternativeName>
        <fullName evidence="8">Glutamine amidotransferase PurL</fullName>
    </alternativeName>
    <alternativeName>
        <fullName evidence="8">Phosphoribosylformylglycinamidine synthase subunit II</fullName>
    </alternativeName>
</protein>
<dbReference type="InterPro" id="IPR010074">
    <property type="entry name" value="PRibForGlyAmidine_synth_PurL"/>
</dbReference>
<evidence type="ECO:0000313" key="12">
    <source>
        <dbReference type="EMBL" id="MST56092.1"/>
    </source>
</evidence>
<feature type="domain" description="PurM-like C-terminal" evidence="10">
    <location>
        <begin position="187"/>
        <end position="343"/>
    </location>
</feature>
<dbReference type="FunFam" id="3.30.1330.10:FF:000004">
    <property type="entry name" value="Phosphoribosylformylglycinamidine synthase subunit PurL"/>
    <property type="match status" value="1"/>
</dbReference>
<dbReference type="PIRSF" id="PIRSF001587">
    <property type="entry name" value="FGAM_synthase_II"/>
    <property type="match status" value="1"/>
</dbReference>
<comment type="similarity">
    <text evidence="8">Belongs to the FGAMS family.</text>
</comment>
<evidence type="ECO:0000256" key="4">
    <source>
        <dbReference type="ARBA" id="ARBA00022741"/>
    </source>
</evidence>
<comment type="function">
    <text evidence="8">Part of the phosphoribosylformylglycinamidine synthase complex involved in the purines biosynthetic pathway. Catalyzes the ATP-dependent conversion of formylglycinamide ribonucleotide (FGAR) and glutamine to yield formylglycinamidine ribonucleotide (FGAM) and glutamate. The FGAM synthase complex is composed of three subunits. PurQ produces an ammonia molecule by converting glutamine to glutamate. PurL transfers the ammonia molecule to FGAR to form FGAM in an ATP-dependent manner. PurS interacts with PurQ and PurL and is thought to assist in the transfer of the ammonia molecule from PurQ to PurL.</text>
</comment>
<feature type="binding site" evidence="8">
    <location>
        <position position="42"/>
    </location>
    <ligand>
        <name>ATP</name>
        <dbReference type="ChEBI" id="CHEBI:30616"/>
    </ligand>
</feature>
<dbReference type="RefSeq" id="WP_154529179.1">
    <property type="nucleotide sequence ID" value="NZ_VUNH01000009.1"/>
</dbReference>
<feature type="binding site" evidence="8">
    <location>
        <position position="81"/>
    </location>
    <ligand>
        <name>ATP</name>
        <dbReference type="ChEBI" id="CHEBI:30616"/>
    </ligand>
</feature>
<dbReference type="Gene3D" id="3.90.650.10">
    <property type="entry name" value="PurM-like C-terminal domain"/>
    <property type="match status" value="2"/>
</dbReference>
<feature type="domain" description="Phosphoribosylformylglycinamidine synthase linker" evidence="11">
    <location>
        <begin position="3"/>
        <end position="43"/>
    </location>
</feature>
<comment type="caution">
    <text evidence="12">The sequence shown here is derived from an EMBL/GenBank/DDBJ whole genome shotgun (WGS) entry which is preliminary data.</text>
</comment>
<dbReference type="AlphaFoldDB" id="A0A6L5YEQ4"/>
<feature type="active site" description="Proton acceptor" evidence="8">
    <location>
        <position position="85"/>
    </location>
</feature>
<evidence type="ECO:0000313" key="13">
    <source>
        <dbReference type="Proteomes" id="UP000473699"/>
    </source>
</evidence>
<feature type="binding site" evidence="8">
    <location>
        <position position="106"/>
    </location>
    <ligand>
        <name>substrate</name>
    </ligand>
</feature>
<feature type="domain" description="PurM-like N-terminal" evidence="9">
    <location>
        <begin position="427"/>
        <end position="541"/>
    </location>
</feature>
<evidence type="ECO:0000259" key="10">
    <source>
        <dbReference type="Pfam" id="PF02769"/>
    </source>
</evidence>
<comment type="pathway">
    <text evidence="8">Purine metabolism; IMP biosynthesis via de novo pathway; 5-amino-1-(5-phospho-D-ribosyl)imidazole from N(2)-formyl-N(1)-(5-phospho-D-ribosyl)glycinamide: step 1/2.</text>
</comment>
<dbReference type="NCBIfam" id="NF002290">
    <property type="entry name" value="PRK01213.1"/>
    <property type="match status" value="1"/>
</dbReference>
<comment type="subcellular location">
    <subcellularLocation>
        <location evidence="8">Cytoplasm</location>
    </subcellularLocation>
</comment>
<dbReference type="Pfam" id="PF18072">
    <property type="entry name" value="FGAR-AT_linker"/>
    <property type="match status" value="1"/>
</dbReference>
<evidence type="ECO:0000256" key="5">
    <source>
        <dbReference type="ARBA" id="ARBA00022755"/>
    </source>
</evidence>
<dbReference type="GO" id="GO:0000287">
    <property type="term" value="F:magnesium ion binding"/>
    <property type="evidence" value="ECO:0007669"/>
    <property type="project" value="UniProtKB-UniRule"/>
</dbReference>
<feature type="active site" evidence="8">
    <location>
        <position position="39"/>
    </location>
</feature>
<dbReference type="SUPFAM" id="SSF55326">
    <property type="entry name" value="PurM N-terminal domain-like"/>
    <property type="match status" value="2"/>
</dbReference>
<feature type="binding site" evidence="8">
    <location>
        <begin position="298"/>
        <end position="300"/>
    </location>
    <ligand>
        <name>substrate</name>
    </ligand>
</feature>
<evidence type="ECO:0000256" key="2">
    <source>
        <dbReference type="ARBA" id="ARBA00022598"/>
    </source>
</evidence>
<feature type="binding site" evidence="8">
    <location>
        <position position="107"/>
    </location>
    <ligand>
        <name>Mg(2+)</name>
        <dbReference type="ChEBI" id="CHEBI:18420"/>
        <label>2</label>
    </ligand>
</feature>
<feature type="binding site" evidence="8">
    <location>
        <position position="519"/>
    </location>
    <ligand>
        <name>substrate</name>
    </ligand>
</feature>
<dbReference type="Proteomes" id="UP000473699">
    <property type="component" value="Unassembled WGS sequence"/>
</dbReference>
<dbReference type="InterPro" id="IPR036921">
    <property type="entry name" value="PurM-like_N_sf"/>
</dbReference>
<feature type="binding site" evidence="8">
    <location>
        <position position="479"/>
    </location>
    <ligand>
        <name>ATP</name>
        <dbReference type="ChEBI" id="CHEBI:30616"/>
    </ligand>
</feature>
<proteinExistence type="inferred from homology"/>
<dbReference type="InterPro" id="IPR016188">
    <property type="entry name" value="PurM-like_N"/>
</dbReference>
<comment type="subunit">
    <text evidence="8">Monomer. Part of the FGAM synthase complex composed of 1 PurL, 1 PurQ and 2 PurS subunits.</text>
</comment>
<accession>A0A6L5YEQ4</accession>
<dbReference type="CDD" id="cd02204">
    <property type="entry name" value="PurL_repeat2"/>
    <property type="match status" value="1"/>
</dbReference>
<dbReference type="EC" id="6.3.5.3" evidence="8"/>
<feature type="binding site" evidence="8">
    <location>
        <position position="516"/>
    </location>
    <ligand>
        <name>ATP</name>
        <dbReference type="ChEBI" id="CHEBI:30616"/>
    </ligand>
</feature>
<feature type="binding site" evidence="8">
    <location>
        <position position="83"/>
    </location>
    <ligand>
        <name>Mg(2+)</name>
        <dbReference type="ChEBI" id="CHEBI:18420"/>
        <label>1</label>
    </ligand>
</feature>
<feature type="binding site" evidence="8">
    <location>
        <begin position="84"/>
        <end position="87"/>
    </location>
    <ligand>
        <name>substrate</name>
    </ligand>
</feature>
<dbReference type="Pfam" id="PF00586">
    <property type="entry name" value="AIRS"/>
    <property type="match status" value="2"/>
</dbReference>
<name>A0A6L5YEQ4_9BACT</name>
<comment type="catalytic activity">
    <reaction evidence="8">
        <text>N(2)-formyl-N(1)-(5-phospho-beta-D-ribosyl)glycinamide + L-glutamine + ATP + H2O = 2-formamido-N(1)-(5-O-phospho-beta-D-ribosyl)acetamidine + L-glutamate + ADP + phosphate + H(+)</text>
        <dbReference type="Rhea" id="RHEA:17129"/>
        <dbReference type="ChEBI" id="CHEBI:15377"/>
        <dbReference type="ChEBI" id="CHEBI:15378"/>
        <dbReference type="ChEBI" id="CHEBI:29985"/>
        <dbReference type="ChEBI" id="CHEBI:30616"/>
        <dbReference type="ChEBI" id="CHEBI:43474"/>
        <dbReference type="ChEBI" id="CHEBI:58359"/>
        <dbReference type="ChEBI" id="CHEBI:147286"/>
        <dbReference type="ChEBI" id="CHEBI:147287"/>
        <dbReference type="ChEBI" id="CHEBI:456216"/>
        <dbReference type="EC" id="6.3.5.3"/>
    </reaction>
</comment>
<evidence type="ECO:0000259" key="11">
    <source>
        <dbReference type="Pfam" id="PF18072"/>
    </source>
</evidence>
<dbReference type="EMBL" id="VUNH01000009">
    <property type="protein sequence ID" value="MST56092.1"/>
    <property type="molecule type" value="Genomic_DNA"/>
</dbReference>
<dbReference type="GO" id="GO:0006189">
    <property type="term" value="P:'de novo' IMP biosynthetic process"/>
    <property type="evidence" value="ECO:0007669"/>
    <property type="project" value="UniProtKB-UniRule"/>
</dbReference>
<feature type="binding site" evidence="8">
    <location>
        <position position="517"/>
    </location>
    <ligand>
        <name>Mg(2+)</name>
        <dbReference type="ChEBI" id="CHEBI:18420"/>
        <label>1</label>
    </ligand>
</feature>
<dbReference type="UniPathway" id="UPA00074">
    <property type="reaction ID" value="UER00128"/>
</dbReference>
<dbReference type="InterPro" id="IPR036676">
    <property type="entry name" value="PurM-like_C_sf"/>
</dbReference>
<keyword evidence="4 8" id="KW-0547">Nucleotide-binding</keyword>
<organism evidence="12 13">
    <name type="scientific">Pyramidobacter porci</name>
    <dbReference type="NCBI Taxonomy" id="2605789"/>
    <lineage>
        <taxon>Bacteria</taxon>
        <taxon>Thermotogati</taxon>
        <taxon>Synergistota</taxon>
        <taxon>Synergistia</taxon>
        <taxon>Synergistales</taxon>
        <taxon>Dethiosulfovibrionaceae</taxon>
        <taxon>Pyramidobacter</taxon>
    </lineage>
</organism>
<evidence type="ECO:0000256" key="3">
    <source>
        <dbReference type="ARBA" id="ARBA00022723"/>
    </source>
</evidence>
<keyword evidence="3 8" id="KW-0479">Metal-binding</keyword>